<evidence type="ECO:0000313" key="3">
    <source>
        <dbReference type="WBParaSite" id="ECPE_0000002501-mRNA-1"/>
    </source>
</evidence>
<dbReference type="AlphaFoldDB" id="A0A182ZZ91"/>
<organism evidence="3">
    <name type="scientific">Echinostoma caproni</name>
    <dbReference type="NCBI Taxonomy" id="27848"/>
    <lineage>
        <taxon>Eukaryota</taxon>
        <taxon>Metazoa</taxon>
        <taxon>Spiralia</taxon>
        <taxon>Lophotrochozoa</taxon>
        <taxon>Platyhelminthes</taxon>
        <taxon>Trematoda</taxon>
        <taxon>Digenea</taxon>
        <taxon>Plagiorchiida</taxon>
        <taxon>Echinostomata</taxon>
        <taxon>Echinostomatoidea</taxon>
        <taxon>Echinostomatidae</taxon>
        <taxon>Echinostoma</taxon>
    </lineage>
</organism>
<reference evidence="1 2" key="2">
    <citation type="submission" date="2018-11" db="EMBL/GenBank/DDBJ databases">
        <authorList>
            <consortium name="Pathogen Informatics"/>
        </authorList>
    </citation>
    <scope>NUCLEOTIDE SEQUENCE [LARGE SCALE GENOMIC DNA]</scope>
    <source>
        <strain evidence="1 2">Egypt</strain>
    </source>
</reference>
<accession>A0A182ZZ91</accession>
<reference evidence="3" key="1">
    <citation type="submission" date="2016-06" db="UniProtKB">
        <authorList>
            <consortium name="WormBaseParasite"/>
        </authorList>
    </citation>
    <scope>IDENTIFICATION</scope>
</reference>
<keyword evidence="2" id="KW-1185">Reference proteome</keyword>
<proteinExistence type="predicted"/>
<dbReference type="WBParaSite" id="ECPE_0000002501-mRNA-1">
    <property type="protein sequence ID" value="ECPE_0000002501-mRNA-1"/>
    <property type="gene ID" value="ECPE_0000002501"/>
</dbReference>
<dbReference type="Proteomes" id="UP000272942">
    <property type="component" value="Unassembled WGS sequence"/>
</dbReference>
<sequence length="75" mass="8902">MEQIRPIYEREFVDYNPSDETMPLEDRKALSIVENATIMSDGHLEVPIPWKEQPRSHPNNYTIVIRRLHSLKSRL</sequence>
<gene>
    <name evidence="1" type="ORF">ECPE_LOCUS26</name>
</gene>
<dbReference type="OrthoDB" id="10065844at2759"/>
<protein>
    <submittedName>
        <fullName evidence="3">Transposase</fullName>
    </submittedName>
</protein>
<name>A0A182ZZ91_9TREM</name>
<evidence type="ECO:0000313" key="1">
    <source>
        <dbReference type="EMBL" id="VDP14202.1"/>
    </source>
</evidence>
<dbReference type="EMBL" id="UZAN01000049">
    <property type="protein sequence ID" value="VDP14202.1"/>
    <property type="molecule type" value="Genomic_DNA"/>
</dbReference>
<evidence type="ECO:0000313" key="2">
    <source>
        <dbReference type="Proteomes" id="UP000272942"/>
    </source>
</evidence>